<dbReference type="PROSITE" id="PS01195">
    <property type="entry name" value="PEPT_TRNA_HYDROL_1"/>
    <property type="match status" value="1"/>
</dbReference>
<evidence type="ECO:0000256" key="1">
    <source>
        <dbReference type="ARBA" id="ARBA00013260"/>
    </source>
</evidence>
<feature type="binding site" evidence="7">
    <location>
        <position position="72"/>
    </location>
    <ligand>
        <name>tRNA</name>
        <dbReference type="ChEBI" id="CHEBI:17843"/>
    </ligand>
</feature>
<comment type="function">
    <text evidence="7">Hydrolyzes ribosome-free peptidyl-tRNAs (with 1 or more amino acids incorporated), which drop off the ribosome during protein synthesis, or as a result of ribosome stalling.</text>
</comment>
<evidence type="ECO:0000256" key="5">
    <source>
        <dbReference type="ARBA" id="ARBA00038063"/>
    </source>
</evidence>
<dbReference type="Pfam" id="PF01195">
    <property type="entry name" value="Pept_tRNA_hydro"/>
    <property type="match status" value="1"/>
</dbReference>
<dbReference type="PANTHER" id="PTHR17224:SF1">
    <property type="entry name" value="PEPTIDYL-TRNA HYDROLASE"/>
    <property type="match status" value="1"/>
</dbReference>
<protein>
    <recommendedName>
        <fullName evidence="6 7">Peptidyl-tRNA hydrolase</fullName>
        <shortName evidence="7">Pth</shortName>
        <ecNumber evidence="1 7">3.1.1.29</ecNumber>
    </recommendedName>
</protein>
<dbReference type="STRING" id="1399147.P618_201052"/>
<keyword evidence="4 7" id="KW-0694">RNA-binding</keyword>
<dbReference type="GO" id="GO:0000049">
    <property type="term" value="F:tRNA binding"/>
    <property type="evidence" value="ECO:0007669"/>
    <property type="project" value="UniProtKB-UniRule"/>
</dbReference>
<keyword evidence="11" id="KW-1185">Reference proteome</keyword>
<evidence type="ECO:0000256" key="8">
    <source>
        <dbReference type="RuleBase" id="RU000673"/>
    </source>
</evidence>
<comment type="similarity">
    <text evidence="5 7 9">Belongs to the PTH family.</text>
</comment>
<comment type="caution">
    <text evidence="10">The sequence shown here is derived from an EMBL/GenBank/DDBJ whole genome shotgun (WGS) entry which is preliminary data.</text>
</comment>
<dbReference type="RefSeq" id="WP_021826790.1">
    <property type="nucleotide sequence ID" value="NZ_AWTR02000085.1"/>
</dbReference>
<dbReference type="InterPro" id="IPR036416">
    <property type="entry name" value="Pept_tRNA_hydro_sf"/>
</dbReference>
<dbReference type="GO" id="GO:0004045">
    <property type="term" value="F:peptidyl-tRNA hydrolase activity"/>
    <property type="evidence" value="ECO:0007669"/>
    <property type="project" value="UniProtKB-UniRule"/>
</dbReference>
<reference evidence="10 11" key="1">
    <citation type="journal article" date="2014" name="FEMS Microbiol. Lett.">
        <title>Draft genome sequences of three Holospora species (Holospora obtusa, Holospora undulata, and Holospora elegans), endonuclear symbiotic bacteria of the ciliate Paramecium caudatum.</title>
        <authorList>
            <person name="Dohra H."/>
            <person name="Tanaka K."/>
            <person name="Suzuki T."/>
            <person name="Fujishima M."/>
            <person name="Suzuki H."/>
        </authorList>
    </citation>
    <scope>NUCLEOTIDE SEQUENCE [LARGE SCALE GENOMIC DNA]</scope>
    <source>
        <strain evidence="10 11">F1</strain>
    </source>
</reference>
<evidence type="ECO:0000256" key="9">
    <source>
        <dbReference type="RuleBase" id="RU004320"/>
    </source>
</evidence>
<evidence type="ECO:0000256" key="2">
    <source>
        <dbReference type="ARBA" id="ARBA00022555"/>
    </source>
</evidence>
<evidence type="ECO:0000313" key="10">
    <source>
        <dbReference type="EMBL" id="ETZ06761.1"/>
    </source>
</evidence>
<dbReference type="Gene3D" id="3.40.50.1470">
    <property type="entry name" value="Peptidyl-tRNA hydrolase"/>
    <property type="match status" value="1"/>
</dbReference>
<feature type="site" description="Discriminates between blocked and unblocked aminoacyl-tRNA" evidence="7">
    <location>
        <position position="12"/>
    </location>
</feature>
<keyword evidence="2 7" id="KW-0820">tRNA-binding</keyword>
<evidence type="ECO:0000256" key="7">
    <source>
        <dbReference type="HAMAP-Rule" id="MF_00083"/>
    </source>
</evidence>
<comment type="subunit">
    <text evidence="7">Monomer.</text>
</comment>
<dbReference type="GO" id="GO:0072344">
    <property type="term" value="P:rescue of stalled ribosome"/>
    <property type="evidence" value="ECO:0007669"/>
    <property type="project" value="UniProtKB-UniRule"/>
</dbReference>
<feature type="active site" description="Proton acceptor" evidence="7">
    <location>
        <position position="22"/>
    </location>
</feature>
<organism evidence="10 11">
    <name type="scientific">Holospora obtusa F1</name>
    <dbReference type="NCBI Taxonomy" id="1399147"/>
    <lineage>
        <taxon>Bacteria</taxon>
        <taxon>Pseudomonadati</taxon>
        <taxon>Pseudomonadota</taxon>
        <taxon>Alphaproteobacteria</taxon>
        <taxon>Holosporales</taxon>
        <taxon>Holosporaceae</taxon>
        <taxon>Holospora</taxon>
    </lineage>
</organism>
<gene>
    <name evidence="7" type="primary">pth</name>
    <name evidence="10" type="ORF">P618_201052</name>
</gene>
<dbReference type="SUPFAM" id="SSF53178">
    <property type="entry name" value="Peptidyl-tRNA hydrolase-like"/>
    <property type="match status" value="1"/>
</dbReference>
<dbReference type="GO" id="GO:0005737">
    <property type="term" value="C:cytoplasm"/>
    <property type="evidence" value="ECO:0007669"/>
    <property type="project" value="UniProtKB-SubCell"/>
</dbReference>
<dbReference type="NCBIfam" id="TIGR00447">
    <property type="entry name" value="pth"/>
    <property type="match status" value="1"/>
</dbReference>
<dbReference type="eggNOG" id="COG0193">
    <property type="taxonomic scope" value="Bacteria"/>
</dbReference>
<name>W6TDD8_HOLOB</name>
<sequence length="202" mass="23169">MRYDWVWVGIGNPGSEYDTTRHNAGFLALDALKERFQDTLEESKKWEKKYNAFVSVLFFQEFKVLLCKPLSYVNRSGAVVSSILKMFNIPLDHVVVFHDELELDFGVLKWKTGGGHKGHNGLRNISELCGSDYNRFCIGIGRPRGAVEVSKFVLSSFTPKELEILNVFVFPCMHRALPYLFQGKFDKIHEISKDVYSNSESF</sequence>
<evidence type="ECO:0000313" key="11">
    <source>
        <dbReference type="Proteomes" id="UP000019112"/>
    </source>
</evidence>
<proteinExistence type="inferred from homology"/>
<keyword evidence="3 7" id="KW-0378">Hydrolase</keyword>
<dbReference type="InterPro" id="IPR001328">
    <property type="entry name" value="Pept_tRNA_hydro"/>
</dbReference>
<evidence type="ECO:0000256" key="4">
    <source>
        <dbReference type="ARBA" id="ARBA00022884"/>
    </source>
</evidence>
<feature type="binding site" evidence="7">
    <location>
        <position position="17"/>
    </location>
    <ligand>
        <name>tRNA</name>
        <dbReference type="ChEBI" id="CHEBI:17843"/>
    </ligand>
</feature>
<comment type="subcellular location">
    <subcellularLocation>
        <location evidence="7">Cytoplasm</location>
    </subcellularLocation>
</comment>
<keyword evidence="7" id="KW-0963">Cytoplasm</keyword>
<dbReference type="AlphaFoldDB" id="W6TDD8"/>
<dbReference type="InterPro" id="IPR018171">
    <property type="entry name" value="Pept_tRNA_hydro_CS"/>
</dbReference>
<evidence type="ECO:0000256" key="3">
    <source>
        <dbReference type="ARBA" id="ARBA00022801"/>
    </source>
</evidence>
<dbReference type="HAMAP" id="MF_00083">
    <property type="entry name" value="Pept_tRNA_hydro_bact"/>
    <property type="match status" value="1"/>
</dbReference>
<accession>W6TDD8</accession>
<dbReference type="CDD" id="cd00462">
    <property type="entry name" value="PTH"/>
    <property type="match status" value="1"/>
</dbReference>
<feature type="binding site" evidence="7">
    <location>
        <position position="120"/>
    </location>
    <ligand>
        <name>tRNA</name>
        <dbReference type="ChEBI" id="CHEBI:17843"/>
    </ligand>
</feature>
<comment type="catalytic activity">
    <reaction evidence="7 8">
        <text>an N-acyl-L-alpha-aminoacyl-tRNA + H2O = an N-acyl-L-amino acid + a tRNA + H(+)</text>
        <dbReference type="Rhea" id="RHEA:54448"/>
        <dbReference type="Rhea" id="RHEA-COMP:10123"/>
        <dbReference type="Rhea" id="RHEA-COMP:13883"/>
        <dbReference type="ChEBI" id="CHEBI:15377"/>
        <dbReference type="ChEBI" id="CHEBI:15378"/>
        <dbReference type="ChEBI" id="CHEBI:59874"/>
        <dbReference type="ChEBI" id="CHEBI:78442"/>
        <dbReference type="ChEBI" id="CHEBI:138191"/>
        <dbReference type="EC" id="3.1.1.29"/>
    </reaction>
</comment>
<dbReference type="OrthoDB" id="9800507at2"/>
<evidence type="ECO:0000256" key="6">
    <source>
        <dbReference type="ARBA" id="ARBA00050038"/>
    </source>
</evidence>
<dbReference type="PANTHER" id="PTHR17224">
    <property type="entry name" value="PEPTIDYL-TRNA HYDROLASE"/>
    <property type="match status" value="1"/>
</dbReference>
<dbReference type="GO" id="GO:0006515">
    <property type="term" value="P:protein quality control for misfolded or incompletely synthesized proteins"/>
    <property type="evidence" value="ECO:0007669"/>
    <property type="project" value="UniProtKB-UniRule"/>
</dbReference>
<feature type="binding site" evidence="7">
    <location>
        <position position="74"/>
    </location>
    <ligand>
        <name>tRNA</name>
        <dbReference type="ChEBI" id="CHEBI:17843"/>
    </ligand>
</feature>
<dbReference type="Proteomes" id="UP000019112">
    <property type="component" value="Unassembled WGS sequence"/>
</dbReference>
<comment type="function">
    <text evidence="7">Catalyzes the release of premature peptidyl moieties from peptidyl-tRNA molecules trapped in stalled 50S ribosomal subunits, and thus maintains levels of free tRNAs and 50S ribosomes.</text>
</comment>
<dbReference type="EMBL" id="AWTR02000085">
    <property type="protein sequence ID" value="ETZ06761.1"/>
    <property type="molecule type" value="Genomic_DNA"/>
</dbReference>
<feature type="site" description="Stabilizes the basic form of H active site to accept a proton" evidence="7">
    <location>
        <position position="99"/>
    </location>
</feature>
<dbReference type="EC" id="3.1.1.29" evidence="1 7"/>
<dbReference type="PROSITE" id="PS01196">
    <property type="entry name" value="PEPT_TRNA_HYDROL_2"/>
    <property type="match status" value="1"/>
</dbReference>